<accession>G5KH38</accession>
<evidence type="ECO:0000313" key="1">
    <source>
        <dbReference type="EMBL" id="EHJ55928.1"/>
    </source>
</evidence>
<reference evidence="1 2" key="1">
    <citation type="journal article" date="2014" name="Int. J. Syst. Evol. Microbiol.">
        <title>Phylogenomics and the dynamic genome evolution of the genus Streptococcus.</title>
        <authorList>
            <consortium name="The Broad Institute Genome Sequencing Platform"/>
            <person name="Richards V.P."/>
            <person name="Palmer S.R."/>
            <person name="Pavinski Bitar P.D."/>
            <person name="Qin X."/>
            <person name="Weinstock G.M."/>
            <person name="Highlander S.K."/>
            <person name="Town C.D."/>
            <person name="Burne R.A."/>
            <person name="Stanhope M.J."/>
        </authorList>
    </citation>
    <scope>NUCLEOTIDE SEQUENCE [LARGE SCALE GENOMIC DNA]</scope>
    <source>
        <strain evidence="1 2">2285-97</strain>
    </source>
</reference>
<dbReference type="AlphaFoldDB" id="G5KH38"/>
<name>G5KH38_9STRE</name>
<keyword evidence="2" id="KW-1185">Reference proteome</keyword>
<organism evidence="1 2">
    <name type="scientific">Streptococcus urinalis 2285-97</name>
    <dbReference type="NCBI Taxonomy" id="764291"/>
    <lineage>
        <taxon>Bacteria</taxon>
        <taxon>Bacillati</taxon>
        <taxon>Bacillota</taxon>
        <taxon>Bacilli</taxon>
        <taxon>Lactobacillales</taxon>
        <taxon>Streptococcaceae</taxon>
        <taxon>Streptococcus</taxon>
    </lineage>
</organism>
<proteinExistence type="predicted"/>
<dbReference type="STRING" id="764291.STRUR_0130"/>
<comment type="caution">
    <text evidence="1">The sequence shown here is derived from an EMBL/GenBank/DDBJ whole genome shotgun (WGS) entry which is preliminary data.</text>
</comment>
<evidence type="ECO:0000313" key="2">
    <source>
        <dbReference type="Proteomes" id="UP000005388"/>
    </source>
</evidence>
<dbReference type="EMBL" id="AEUZ02000001">
    <property type="protein sequence ID" value="EHJ55928.1"/>
    <property type="molecule type" value="Genomic_DNA"/>
</dbReference>
<dbReference type="Proteomes" id="UP000005388">
    <property type="component" value="Unassembled WGS sequence"/>
</dbReference>
<sequence length="38" mass="4542">MYSYYNAEGFYSQSDNSLFNRVKAEVLKFKKLVEKESK</sequence>
<protein>
    <submittedName>
        <fullName evidence="1">Uncharacterized protein</fullName>
    </submittedName>
</protein>
<gene>
    <name evidence="1" type="ORF">STRUR_0130</name>
</gene>